<sequence length="552" mass="61333">MEGGEHGVVFVGGGGRIAMEGEEEGEEGRGDEGKVVGRDEEEGFGLEVVGVGRDEGQGPADPRGEIRQLHVEENLTDIESAGPPNDHPPLPVYMSRALIPSLPQHLQAHALFLVFAYNFTSVSTPLFSLLSLHGDPPSSDKDDPILAALHSFISSLSLTPPAPSIALEQHQQPKNKNPLSIWVLQIESNHDIERNENREEGEKPLLMKKRGAGASVGTLPLLITVVTSIEVYHSRKLNRKLDVENEIEVEKFLEGYKSLRPTRYSYADLKKITDQFKEKVGQGGYGSVFKGKLPNGTIVAIKILKNFIWLKRALFYEFMPNESLEKFIFSKNTHNHFLTWEKLQGIAIGIARGIEYLHQGCEQRILHFDIKPNNILLDQNFSPKISDFGLAKLCSKGKGVVSMTAARGTKGYIAPEVYSRNFGNVSSKSDVYSFGMLLLEMVGGRKNTDTTVESTSQVYFPEWIYMRLCQGEDMGLSFASNEDNKIAKKLTIVALWCIQWYPADRPFMKTVVLMLEGKTETLTMPPNPFASTTSANTNFENTHIANLSTISE</sequence>
<evidence type="ECO:0000259" key="14">
    <source>
        <dbReference type="PROSITE" id="PS50011"/>
    </source>
</evidence>
<keyword evidence="4" id="KW-0812">Transmembrane</keyword>
<protein>
    <submittedName>
        <fullName evidence="15">Rust resistance kinase Lr10-like protein</fullName>
    </submittedName>
</protein>
<keyword evidence="9" id="KW-1133">Transmembrane helix</keyword>
<evidence type="ECO:0000256" key="12">
    <source>
        <dbReference type="PROSITE-ProRule" id="PRU10141"/>
    </source>
</evidence>
<dbReference type="Gene3D" id="3.30.200.20">
    <property type="entry name" value="Phosphorylase Kinase, domain 1"/>
    <property type="match status" value="1"/>
</dbReference>
<evidence type="ECO:0000256" key="1">
    <source>
        <dbReference type="ARBA" id="ARBA00004479"/>
    </source>
</evidence>
<dbReference type="PROSITE" id="PS00108">
    <property type="entry name" value="PROTEIN_KINASE_ST"/>
    <property type="match status" value="1"/>
</dbReference>
<feature type="compositionally biased region" description="Basic and acidic residues" evidence="13">
    <location>
        <begin position="27"/>
        <end position="38"/>
    </location>
</feature>
<evidence type="ECO:0000313" key="16">
    <source>
        <dbReference type="Proteomes" id="UP000283530"/>
    </source>
</evidence>
<dbReference type="PANTHER" id="PTHR27009">
    <property type="entry name" value="RUST RESISTANCE KINASE LR10-RELATED"/>
    <property type="match status" value="1"/>
</dbReference>
<keyword evidence="2" id="KW-0723">Serine/threonine-protein kinase</keyword>
<keyword evidence="11" id="KW-0325">Glycoprotein</keyword>
<dbReference type="InterPro" id="IPR000719">
    <property type="entry name" value="Prot_kinase_dom"/>
</dbReference>
<dbReference type="InterPro" id="IPR008271">
    <property type="entry name" value="Ser/Thr_kinase_AS"/>
</dbReference>
<organism evidence="15 16">
    <name type="scientific">Cinnamomum micranthum f. kanehirae</name>
    <dbReference type="NCBI Taxonomy" id="337451"/>
    <lineage>
        <taxon>Eukaryota</taxon>
        <taxon>Viridiplantae</taxon>
        <taxon>Streptophyta</taxon>
        <taxon>Embryophyta</taxon>
        <taxon>Tracheophyta</taxon>
        <taxon>Spermatophyta</taxon>
        <taxon>Magnoliopsida</taxon>
        <taxon>Magnoliidae</taxon>
        <taxon>Laurales</taxon>
        <taxon>Lauraceae</taxon>
        <taxon>Cinnamomum</taxon>
    </lineage>
</organism>
<dbReference type="OrthoDB" id="10252171at2759"/>
<evidence type="ECO:0000256" key="11">
    <source>
        <dbReference type="ARBA" id="ARBA00023180"/>
    </source>
</evidence>
<comment type="caution">
    <text evidence="15">The sequence shown here is derived from an EMBL/GenBank/DDBJ whole genome shotgun (WGS) entry which is preliminary data.</text>
</comment>
<name>A0A443NYV8_9MAGN</name>
<evidence type="ECO:0000256" key="8">
    <source>
        <dbReference type="ARBA" id="ARBA00022840"/>
    </source>
</evidence>
<dbReference type="SUPFAM" id="SSF56112">
    <property type="entry name" value="Protein kinase-like (PK-like)"/>
    <property type="match status" value="1"/>
</dbReference>
<feature type="region of interest" description="Disordered" evidence="13">
    <location>
        <begin position="1"/>
        <end position="64"/>
    </location>
</feature>
<evidence type="ECO:0000256" key="5">
    <source>
        <dbReference type="ARBA" id="ARBA00022729"/>
    </source>
</evidence>
<dbReference type="EMBL" id="QPKB01000004">
    <property type="protein sequence ID" value="RWR83720.1"/>
    <property type="molecule type" value="Genomic_DNA"/>
</dbReference>
<feature type="domain" description="Protein kinase" evidence="14">
    <location>
        <begin position="204"/>
        <end position="530"/>
    </location>
</feature>
<dbReference type="SMART" id="SM00220">
    <property type="entry name" value="S_TKc"/>
    <property type="match status" value="1"/>
</dbReference>
<keyword evidence="10" id="KW-0472">Membrane</keyword>
<dbReference type="Proteomes" id="UP000283530">
    <property type="component" value="Unassembled WGS sequence"/>
</dbReference>
<accession>A0A443NYV8</accession>
<evidence type="ECO:0000256" key="3">
    <source>
        <dbReference type="ARBA" id="ARBA00022679"/>
    </source>
</evidence>
<keyword evidence="5" id="KW-0732">Signal</keyword>
<evidence type="ECO:0000256" key="13">
    <source>
        <dbReference type="SAM" id="MobiDB-lite"/>
    </source>
</evidence>
<dbReference type="PROSITE" id="PS50011">
    <property type="entry name" value="PROTEIN_KINASE_DOM"/>
    <property type="match status" value="1"/>
</dbReference>
<keyword evidence="6 12" id="KW-0547">Nucleotide-binding</keyword>
<gene>
    <name evidence="15" type="ORF">CKAN_01248100</name>
</gene>
<proteinExistence type="predicted"/>
<dbReference type="Pfam" id="PF00069">
    <property type="entry name" value="Pkinase"/>
    <property type="match status" value="1"/>
</dbReference>
<evidence type="ECO:0000256" key="4">
    <source>
        <dbReference type="ARBA" id="ARBA00022692"/>
    </source>
</evidence>
<dbReference type="InterPro" id="IPR045874">
    <property type="entry name" value="LRK10/LRL21-25-like"/>
</dbReference>
<dbReference type="InterPro" id="IPR011009">
    <property type="entry name" value="Kinase-like_dom_sf"/>
</dbReference>
<dbReference type="Gene3D" id="1.10.510.10">
    <property type="entry name" value="Transferase(Phosphotransferase) domain 1"/>
    <property type="match status" value="1"/>
</dbReference>
<dbReference type="GO" id="GO:0005524">
    <property type="term" value="F:ATP binding"/>
    <property type="evidence" value="ECO:0007669"/>
    <property type="project" value="UniProtKB-UniRule"/>
</dbReference>
<dbReference type="GO" id="GO:0016020">
    <property type="term" value="C:membrane"/>
    <property type="evidence" value="ECO:0007669"/>
    <property type="project" value="UniProtKB-SubCell"/>
</dbReference>
<evidence type="ECO:0000256" key="9">
    <source>
        <dbReference type="ARBA" id="ARBA00022989"/>
    </source>
</evidence>
<evidence type="ECO:0000256" key="2">
    <source>
        <dbReference type="ARBA" id="ARBA00022527"/>
    </source>
</evidence>
<keyword evidence="3" id="KW-0808">Transferase</keyword>
<evidence type="ECO:0000256" key="7">
    <source>
        <dbReference type="ARBA" id="ARBA00022777"/>
    </source>
</evidence>
<dbReference type="GO" id="GO:0004674">
    <property type="term" value="F:protein serine/threonine kinase activity"/>
    <property type="evidence" value="ECO:0007669"/>
    <property type="project" value="UniProtKB-KW"/>
</dbReference>
<feature type="binding site" evidence="12">
    <location>
        <position position="302"/>
    </location>
    <ligand>
        <name>ATP</name>
        <dbReference type="ChEBI" id="CHEBI:30616"/>
    </ligand>
</feature>
<keyword evidence="7 15" id="KW-0418">Kinase</keyword>
<dbReference type="STRING" id="337451.A0A443NYV8"/>
<evidence type="ECO:0000256" key="10">
    <source>
        <dbReference type="ARBA" id="ARBA00023136"/>
    </source>
</evidence>
<keyword evidence="16" id="KW-1185">Reference proteome</keyword>
<feature type="compositionally biased region" description="Basic and acidic residues" evidence="13">
    <location>
        <begin position="52"/>
        <end position="64"/>
    </location>
</feature>
<keyword evidence="8 12" id="KW-0067">ATP-binding</keyword>
<evidence type="ECO:0000256" key="6">
    <source>
        <dbReference type="ARBA" id="ARBA00022741"/>
    </source>
</evidence>
<evidence type="ECO:0000313" key="15">
    <source>
        <dbReference type="EMBL" id="RWR83720.1"/>
    </source>
</evidence>
<dbReference type="FunFam" id="1.10.510.10:FF:000590">
    <property type="entry name" value="PR5-like receptor kinase"/>
    <property type="match status" value="1"/>
</dbReference>
<reference evidence="15 16" key="1">
    <citation type="journal article" date="2019" name="Nat. Plants">
        <title>Stout camphor tree genome fills gaps in understanding of flowering plant genome evolution.</title>
        <authorList>
            <person name="Chaw S.M."/>
            <person name="Liu Y.C."/>
            <person name="Wu Y.W."/>
            <person name="Wang H.Y."/>
            <person name="Lin C.I."/>
            <person name="Wu C.S."/>
            <person name="Ke H.M."/>
            <person name="Chang L.Y."/>
            <person name="Hsu C.Y."/>
            <person name="Yang H.T."/>
            <person name="Sudianto E."/>
            <person name="Hsu M.H."/>
            <person name="Wu K.P."/>
            <person name="Wang L.N."/>
            <person name="Leebens-Mack J.H."/>
            <person name="Tsai I.J."/>
        </authorList>
    </citation>
    <scope>NUCLEOTIDE SEQUENCE [LARGE SCALE GENOMIC DNA]</scope>
    <source>
        <strain evidence="16">cv. Chaw 1501</strain>
        <tissue evidence="15">Young leaves</tissue>
    </source>
</reference>
<dbReference type="AlphaFoldDB" id="A0A443NYV8"/>
<dbReference type="PROSITE" id="PS00107">
    <property type="entry name" value="PROTEIN_KINASE_ATP"/>
    <property type="match status" value="1"/>
</dbReference>
<dbReference type="InterPro" id="IPR017441">
    <property type="entry name" value="Protein_kinase_ATP_BS"/>
</dbReference>
<comment type="subcellular location">
    <subcellularLocation>
        <location evidence="1">Membrane</location>
        <topology evidence="1">Single-pass type I membrane protein</topology>
    </subcellularLocation>
</comment>